<comment type="caution">
    <text evidence="1">The sequence shown here is derived from an EMBL/GenBank/DDBJ whole genome shotgun (WGS) entry which is preliminary data.</text>
</comment>
<dbReference type="Proteomes" id="UP001162992">
    <property type="component" value="Chromosome 1"/>
</dbReference>
<dbReference type="EMBL" id="CM055092">
    <property type="protein sequence ID" value="KAJ7567734.1"/>
    <property type="molecule type" value="Genomic_DNA"/>
</dbReference>
<accession>A0ACC2EMI8</accession>
<reference evidence="2" key="1">
    <citation type="journal article" date="2024" name="Proc. Natl. Acad. Sci. U.S.A.">
        <title>Extraordinary preservation of gene collinearity over three hundred million years revealed in homosporous lycophytes.</title>
        <authorList>
            <person name="Li C."/>
            <person name="Wickell D."/>
            <person name="Kuo L.Y."/>
            <person name="Chen X."/>
            <person name="Nie B."/>
            <person name="Liao X."/>
            <person name="Peng D."/>
            <person name="Ji J."/>
            <person name="Jenkins J."/>
            <person name="Williams M."/>
            <person name="Shu S."/>
            <person name="Plott C."/>
            <person name="Barry K."/>
            <person name="Rajasekar S."/>
            <person name="Grimwood J."/>
            <person name="Han X."/>
            <person name="Sun S."/>
            <person name="Hou Z."/>
            <person name="He W."/>
            <person name="Dai G."/>
            <person name="Sun C."/>
            <person name="Schmutz J."/>
            <person name="Leebens-Mack J.H."/>
            <person name="Li F.W."/>
            <person name="Wang L."/>
        </authorList>
    </citation>
    <scope>NUCLEOTIDE SEQUENCE [LARGE SCALE GENOMIC DNA]</scope>
    <source>
        <strain evidence="2">cv. PW_Plant_1</strain>
    </source>
</reference>
<keyword evidence="2" id="KW-1185">Reference proteome</keyword>
<proteinExistence type="predicted"/>
<name>A0ACC2EMI8_DIPCM</name>
<evidence type="ECO:0000313" key="1">
    <source>
        <dbReference type="EMBL" id="KAJ7567734.1"/>
    </source>
</evidence>
<evidence type="ECO:0000313" key="2">
    <source>
        <dbReference type="Proteomes" id="UP001162992"/>
    </source>
</evidence>
<organism evidence="1 2">
    <name type="scientific">Diphasiastrum complanatum</name>
    <name type="common">Issler's clubmoss</name>
    <name type="synonym">Lycopodium complanatum</name>
    <dbReference type="NCBI Taxonomy" id="34168"/>
    <lineage>
        <taxon>Eukaryota</taxon>
        <taxon>Viridiplantae</taxon>
        <taxon>Streptophyta</taxon>
        <taxon>Embryophyta</taxon>
        <taxon>Tracheophyta</taxon>
        <taxon>Lycopodiopsida</taxon>
        <taxon>Lycopodiales</taxon>
        <taxon>Lycopodiaceae</taxon>
        <taxon>Lycopodioideae</taxon>
        <taxon>Diphasiastrum</taxon>
    </lineage>
</organism>
<gene>
    <name evidence="1" type="ORF">O6H91_01G004300</name>
</gene>
<protein>
    <submittedName>
        <fullName evidence="1">Uncharacterized protein</fullName>
    </submittedName>
</protein>
<sequence>MMNASLRQHARTLQLLPILPTASYIPFNCSNDKWANRNSVSGTDRASGRTGDNGKVVSFLNQIKSCTDISKGSCFLDARLLGFGICSANIPRVQCCSSFAALGDRNLKLLSGSVCYSTQPLHVDHEEKDGAAAVAARGWQIAEESVSDWRGHAAAIARSLQLIKARLRETTRALATLRKIAKETELEALLSGEHDSCSCFLEVQAGAGGTESMDWAAMVFRMYKMWALRRNFEVTVIDEMSGEEAGIKRATLRLDGQFAYGYTKSEAGVHRLVRISPFDSGKRRHTSFAAVAVIPVLDQSLNFSQINESDLRIERYRAGGPGGQHANKTESAVRIIHIPTGITVQSQAQRSQHQNKQTAMDVLQARLHQMEKINQAQAAAQHTQSLSEISWGNQIRSYVLQPYQVVKDLRTGYEVTDPSSVLDGDIDGFILQFLASTSLYKGE</sequence>